<evidence type="ECO:0000256" key="2">
    <source>
        <dbReference type="ARBA" id="ARBA00022692"/>
    </source>
</evidence>
<feature type="transmembrane region" description="Helical" evidence="6">
    <location>
        <begin position="186"/>
        <end position="208"/>
    </location>
</feature>
<feature type="transmembrane region" description="Helical" evidence="6">
    <location>
        <begin position="98"/>
        <end position="117"/>
    </location>
</feature>
<dbReference type="PROSITE" id="PS50850">
    <property type="entry name" value="MFS"/>
    <property type="match status" value="1"/>
</dbReference>
<dbReference type="InterPro" id="IPR036259">
    <property type="entry name" value="MFS_trans_sf"/>
</dbReference>
<evidence type="ECO:0000313" key="8">
    <source>
        <dbReference type="EMBL" id="MDR7093052.1"/>
    </source>
</evidence>
<reference evidence="8 9" key="1">
    <citation type="submission" date="2023-07" db="EMBL/GenBank/DDBJ databases">
        <title>Sorghum-associated microbial communities from plants grown in Nebraska, USA.</title>
        <authorList>
            <person name="Schachtman D."/>
        </authorList>
    </citation>
    <scope>NUCLEOTIDE SEQUENCE [LARGE SCALE GENOMIC DNA]</scope>
    <source>
        <strain evidence="8 9">BE240</strain>
    </source>
</reference>
<dbReference type="Pfam" id="PF07690">
    <property type="entry name" value="MFS_1"/>
    <property type="match status" value="1"/>
</dbReference>
<dbReference type="RefSeq" id="WP_162015736.1">
    <property type="nucleotide sequence ID" value="NZ_JAVDWE010000001.1"/>
</dbReference>
<feature type="transmembrane region" description="Helical" evidence="6">
    <location>
        <begin position="220"/>
        <end position="242"/>
    </location>
</feature>
<feature type="transmembrane region" description="Helical" evidence="6">
    <location>
        <begin position="322"/>
        <end position="339"/>
    </location>
</feature>
<dbReference type="PROSITE" id="PS00216">
    <property type="entry name" value="SUGAR_TRANSPORT_1"/>
    <property type="match status" value="1"/>
</dbReference>
<dbReference type="EMBL" id="JAVDWE010000001">
    <property type="protein sequence ID" value="MDR7093052.1"/>
    <property type="molecule type" value="Genomic_DNA"/>
</dbReference>
<evidence type="ECO:0000256" key="3">
    <source>
        <dbReference type="ARBA" id="ARBA00022989"/>
    </source>
</evidence>
<feature type="domain" description="Major facilitator superfamily (MFS) profile" evidence="7">
    <location>
        <begin position="1"/>
        <end position="457"/>
    </location>
</feature>
<name>A0ABU1V6N4_9BURK</name>
<organism evidence="8 9">
    <name type="scientific">Hydrogenophaga laconesensis</name>
    <dbReference type="NCBI Taxonomy" id="1805971"/>
    <lineage>
        <taxon>Bacteria</taxon>
        <taxon>Pseudomonadati</taxon>
        <taxon>Pseudomonadota</taxon>
        <taxon>Betaproteobacteria</taxon>
        <taxon>Burkholderiales</taxon>
        <taxon>Comamonadaceae</taxon>
        <taxon>Hydrogenophaga</taxon>
    </lineage>
</organism>
<evidence type="ECO:0000256" key="5">
    <source>
        <dbReference type="SAM" id="MobiDB-lite"/>
    </source>
</evidence>
<feature type="transmembrane region" description="Helical" evidence="6">
    <location>
        <begin position="154"/>
        <end position="174"/>
    </location>
</feature>
<dbReference type="InterPro" id="IPR020846">
    <property type="entry name" value="MFS_dom"/>
</dbReference>
<protein>
    <submittedName>
        <fullName evidence="8">MFS family permease</fullName>
    </submittedName>
</protein>
<sequence length="488" mass="49204">MFWALVPVMLLGAADQALVAPALGAMARTFDARDEVVWVVTAYLLSATASAPLAGRLSDLYGRRSVLLGALGLFLAGALVCGWAASLGTLVAGRSVQGLGGGALVALPNAIVADILTARERGRYQAYISCTHALAGLAGPLAGALLSAHASWRWIYWLQVPLIATAAALCWRTLDGRPAAGRRGGLDPLGVALMSGATACLLLALSWSGRRIGWMQPPTLALLGAAAALAGAFLGWQTLARYPLVPASVRRHRVVAVASAVGLLVAMVHGALYMQAPVYLQGIHAMSGSSAGTALAVPLAGVVLGAFLSGQYMRRSGRYKPAALAGLLLATIAAGAQAWAPGRSAAWTAVAWMLLLGLGIGASQPPMTLASQNAVPPSEIGIATALQMFARAVGAAIGVAASSALVPQMPGPCAACADGLAVQANGPVVGPQTLGILFAAFAAILGLASLAATRLPVLPFREPPAHAAGPGCASGEQGKQPGHQVPPG</sequence>
<comment type="caution">
    <text evidence="8">The sequence shown here is derived from an EMBL/GenBank/DDBJ whole genome shotgun (WGS) entry which is preliminary data.</text>
</comment>
<feature type="transmembrane region" description="Helical" evidence="6">
    <location>
        <begin position="36"/>
        <end position="54"/>
    </location>
</feature>
<feature type="transmembrane region" description="Helical" evidence="6">
    <location>
        <begin position="254"/>
        <end position="276"/>
    </location>
</feature>
<feature type="transmembrane region" description="Helical" evidence="6">
    <location>
        <begin position="288"/>
        <end position="310"/>
    </location>
</feature>
<dbReference type="InterPro" id="IPR005829">
    <property type="entry name" value="Sugar_transporter_CS"/>
</dbReference>
<evidence type="ECO:0000259" key="7">
    <source>
        <dbReference type="PROSITE" id="PS50850"/>
    </source>
</evidence>
<feature type="transmembrane region" description="Helical" evidence="6">
    <location>
        <begin position="434"/>
        <end position="452"/>
    </location>
</feature>
<dbReference type="Gene3D" id="1.20.1720.10">
    <property type="entry name" value="Multidrug resistance protein D"/>
    <property type="match status" value="1"/>
</dbReference>
<evidence type="ECO:0000256" key="4">
    <source>
        <dbReference type="ARBA" id="ARBA00023136"/>
    </source>
</evidence>
<feature type="transmembrane region" description="Helical" evidence="6">
    <location>
        <begin position="66"/>
        <end position="86"/>
    </location>
</feature>
<evidence type="ECO:0000256" key="6">
    <source>
        <dbReference type="SAM" id="Phobius"/>
    </source>
</evidence>
<feature type="transmembrane region" description="Helical" evidence="6">
    <location>
        <begin position="124"/>
        <end position="148"/>
    </location>
</feature>
<comment type="subcellular location">
    <subcellularLocation>
        <location evidence="1">Membrane</location>
        <topology evidence="1">Multi-pass membrane protein</topology>
    </subcellularLocation>
</comment>
<keyword evidence="4 6" id="KW-0472">Membrane</keyword>
<proteinExistence type="predicted"/>
<dbReference type="SUPFAM" id="SSF103473">
    <property type="entry name" value="MFS general substrate transporter"/>
    <property type="match status" value="1"/>
</dbReference>
<keyword evidence="9" id="KW-1185">Reference proteome</keyword>
<feature type="region of interest" description="Disordered" evidence="5">
    <location>
        <begin position="466"/>
        <end position="488"/>
    </location>
</feature>
<evidence type="ECO:0000256" key="1">
    <source>
        <dbReference type="ARBA" id="ARBA00004141"/>
    </source>
</evidence>
<dbReference type="Gene3D" id="1.20.1250.20">
    <property type="entry name" value="MFS general substrate transporter like domains"/>
    <property type="match status" value="1"/>
</dbReference>
<dbReference type="PANTHER" id="PTHR23501">
    <property type="entry name" value="MAJOR FACILITATOR SUPERFAMILY"/>
    <property type="match status" value="1"/>
</dbReference>
<gene>
    <name evidence="8" type="ORF">J2X09_000775</name>
</gene>
<dbReference type="Proteomes" id="UP001265550">
    <property type="component" value="Unassembled WGS sequence"/>
</dbReference>
<feature type="transmembrane region" description="Helical" evidence="6">
    <location>
        <begin position="345"/>
        <end position="362"/>
    </location>
</feature>
<keyword evidence="3 6" id="KW-1133">Transmembrane helix</keyword>
<dbReference type="PANTHER" id="PTHR23501:SF197">
    <property type="entry name" value="COMD"/>
    <property type="match status" value="1"/>
</dbReference>
<accession>A0ABU1V6N4</accession>
<keyword evidence="2 6" id="KW-0812">Transmembrane</keyword>
<dbReference type="InterPro" id="IPR011701">
    <property type="entry name" value="MFS"/>
</dbReference>
<evidence type="ECO:0000313" key="9">
    <source>
        <dbReference type="Proteomes" id="UP001265550"/>
    </source>
</evidence>